<dbReference type="KEGG" id="ebla:JGUZn3_07580"/>
<dbReference type="Gene3D" id="2.40.10.10">
    <property type="entry name" value="Trypsin-like serine proteases"/>
    <property type="match status" value="2"/>
</dbReference>
<keyword evidence="2" id="KW-0472">Membrane</keyword>
<organism evidence="3 4">
    <name type="scientific">Entomobacter blattae</name>
    <dbReference type="NCBI Taxonomy" id="2762277"/>
    <lineage>
        <taxon>Bacteria</taxon>
        <taxon>Pseudomonadati</taxon>
        <taxon>Pseudomonadota</taxon>
        <taxon>Alphaproteobacteria</taxon>
        <taxon>Acetobacterales</taxon>
        <taxon>Acetobacteraceae</taxon>
        <taxon>Entomobacter</taxon>
    </lineage>
</organism>
<feature type="region of interest" description="Disordered" evidence="1">
    <location>
        <begin position="522"/>
        <end position="593"/>
    </location>
</feature>
<reference evidence="3 4" key="1">
    <citation type="submission" date="2020-08" db="EMBL/GenBank/DDBJ databases">
        <title>Complete genome sequence of Entomobacter blattae G55GP.</title>
        <authorList>
            <person name="Poehlein A."/>
            <person name="Guzman J."/>
            <person name="Daniel R."/>
            <person name="Vilcinskas A."/>
        </authorList>
    </citation>
    <scope>NUCLEOTIDE SEQUENCE [LARGE SCALE GENOMIC DNA]</scope>
    <source>
        <strain evidence="3 4">G55GP</strain>
    </source>
</reference>
<dbReference type="SUPFAM" id="SSF50494">
    <property type="entry name" value="Trypsin-like serine proteases"/>
    <property type="match status" value="1"/>
</dbReference>
<feature type="compositionally biased region" description="Pro residues" evidence="1">
    <location>
        <begin position="528"/>
        <end position="543"/>
    </location>
</feature>
<evidence type="ECO:0000256" key="1">
    <source>
        <dbReference type="SAM" id="MobiDB-lite"/>
    </source>
</evidence>
<feature type="compositionally biased region" description="Pro residues" evidence="1">
    <location>
        <begin position="161"/>
        <end position="182"/>
    </location>
</feature>
<sequence>MALYTLGKTPLENIFQFQVNGSPIQTLYTSLTAQLRQLQQKGNTLLLAEPVITPASSTGAASIAWYYEGSAQPIAFTSLTPSEQETLKTQLTQNLALLFPPEKDPDPLLLQAFSILSLEKIFVADGFIILTQWGLSPLSFPAQTPIPFKDSPLGQLITAVPPSPQPEPAAPSPKAPPYPTPPPFLPTPATPWTSWARWLLRPVTYGLIICTFFAIGFFLGQRLIWAEHPTQIAHIPTPQARALALNDPAQQKKNAQLAQEVQSLQEQLKHPTCDLTQNRVAPGLNHLLPTKAAPNQKDGQPFAGSLARLLSQSTVLVLALSDKGISLGSGFFVTPDTIVTNRHVIALEHIKLLAVTNKQIGRLIPASIENTPMENIDLAVLKVTGIPPQQPLALTRAANPLDDVVAAGYPGMLMRNDGNFEKLLKGDIESIPGIILTKGQINAIQTDRSGLPILPHSATVSKGNSGGPLVDMCGRVVGINTFVTSEKETSSHGNYALKSDILITALQNSGIPITVKEGACTLETPTSPSLPPASPPSAAPAPTPSAENKTGTPPTVGELPKNPPDHNTGAPAQPAPNAQPQPNPGTTPETKPQ</sequence>
<dbReference type="PRINTS" id="PR00834">
    <property type="entry name" value="PROTEASES2C"/>
</dbReference>
<dbReference type="RefSeq" id="WP_203414380.1">
    <property type="nucleotide sequence ID" value="NZ_CP060244.1"/>
</dbReference>
<gene>
    <name evidence="3" type="ORF">JGUZn3_07580</name>
</gene>
<dbReference type="GO" id="GO:0006508">
    <property type="term" value="P:proteolysis"/>
    <property type="evidence" value="ECO:0007669"/>
    <property type="project" value="InterPro"/>
</dbReference>
<keyword evidence="2" id="KW-0812">Transmembrane</keyword>
<feature type="region of interest" description="Disordered" evidence="1">
    <location>
        <begin position="157"/>
        <end position="182"/>
    </location>
</feature>
<dbReference type="AlphaFoldDB" id="A0A7H1NQD3"/>
<dbReference type="Pfam" id="PF13365">
    <property type="entry name" value="Trypsin_2"/>
    <property type="match status" value="1"/>
</dbReference>
<keyword evidence="2" id="KW-1133">Transmembrane helix</keyword>
<feature type="compositionally biased region" description="Pro residues" evidence="1">
    <location>
        <begin position="573"/>
        <end position="585"/>
    </location>
</feature>
<dbReference type="InterPro" id="IPR009003">
    <property type="entry name" value="Peptidase_S1_PA"/>
</dbReference>
<feature type="transmembrane region" description="Helical" evidence="2">
    <location>
        <begin position="203"/>
        <end position="225"/>
    </location>
</feature>
<dbReference type="Proteomes" id="UP000516349">
    <property type="component" value="Chromosome"/>
</dbReference>
<evidence type="ECO:0000313" key="4">
    <source>
        <dbReference type="Proteomes" id="UP000516349"/>
    </source>
</evidence>
<dbReference type="EMBL" id="CP060244">
    <property type="protein sequence ID" value="QNT77993.1"/>
    <property type="molecule type" value="Genomic_DNA"/>
</dbReference>
<protein>
    <submittedName>
        <fullName evidence="3">Trypsin-like peptidase domain protein</fullName>
    </submittedName>
</protein>
<accession>A0A7H1NQD3</accession>
<dbReference type="InterPro" id="IPR001940">
    <property type="entry name" value="Peptidase_S1C"/>
</dbReference>
<keyword evidence="4" id="KW-1185">Reference proteome</keyword>
<dbReference type="InterPro" id="IPR043504">
    <property type="entry name" value="Peptidase_S1_PA_chymotrypsin"/>
</dbReference>
<dbReference type="PANTHER" id="PTHR43019">
    <property type="entry name" value="SERINE ENDOPROTEASE DEGS"/>
    <property type="match status" value="1"/>
</dbReference>
<evidence type="ECO:0000313" key="3">
    <source>
        <dbReference type="EMBL" id="QNT77993.1"/>
    </source>
</evidence>
<proteinExistence type="predicted"/>
<dbReference type="GO" id="GO:0004252">
    <property type="term" value="F:serine-type endopeptidase activity"/>
    <property type="evidence" value="ECO:0007669"/>
    <property type="project" value="InterPro"/>
</dbReference>
<evidence type="ECO:0000256" key="2">
    <source>
        <dbReference type="SAM" id="Phobius"/>
    </source>
</evidence>
<name>A0A7H1NQD3_9PROT</name>